<dbReference type="Proteomes" id="UP001152795">
    <property type="component" value="Unassembled WGS sequence"/>
</dbReference>
<keyword evidence="3" id="KW-1185">Reference proteome</keyword>
<evidence type="ECO:0000256" key="1">
    <source>
        <dbReference type="SAM" id="MobiDB-lite"/>
    </source>
</evidence>
<protein>
    <submittedName>
        <fullName evidence="2">Uncharacterized protein</fullName>
    </submittedName>
</protein>
<name>A0A6S7J916_PARCT</name>
<evidence type="ECO:0000313" key="2">
    <source>
        <dbReference type="EMBL" id="CAB4026591.1"/>
    </source>
</evidence>
<dbReference type="AlphaFoldDB" id="A0A6S7J916"/>
<feature type="non-terminal residue" evidence="2">
    <location>
        <position position="1"/>
    </location>
</feature>
<comment type="caution">
    <text evidence="2">The sequence shown here is derived from an EMBL/GenBank/DDBJ whole genome shotgun (WGS) entry which is preliminary data.</text>
</comment>
<feature type="region of interest" description="Disordered" evidence="1">
    <location>
        <begin position="74"/>
        <end position="94"/>
    </location>
</feature>
<organism evidence="2 3">
    <name type="scientific">Paramuricea clavata</name>
    <name type="common">Red gorgonian</name>
    <name type="synonym">Violescent sea-whip</name>
    <dbReference type="NCBI Taxonomy" id="317549"/>
    <lineage>
        <taxon>Eukaryota</taxon>
        <taxon>Metazoa</taxon>
        <taxon>Cnidaria</taxon>
        <taxon>Anthozoa</taxon>
        <taxon>Octocorallia</taxon>
        <taxon>Malacalcyonacea</taxon>
        <taxon>Plexauridae</taxon>
        <taxon>Paramuricea</taxon>
    </lineage>
</organism>
<gene>
    <name evidence="2" type="ORF">PACLA_8A084905</name>
</gene>
<reference evidence="2" key="1">
    <citation type="submission" date="2020-04" db="EMBL/GenBank/DDBJ databases">
        <authorList>
            <person name="Alioto T."/>
            <person name="Alioto T."/>
            <person name="Gomez Garrido J."/>
        </authorList>
    </citation>
    <scope>NUCLEOTIDE SEQUENCE</scope>
    <source>
        <strain evidence="2">A484AB</strain>
    </source>
</reference>
<evidence type="ECO:0000313" key="3">
    <source>
        <dbReference type="Proteomes" id="UP001152795"/>
    </source>
</evidence>
<accession>A0A6S7J916</accession>
<proteinExistence type="predicted"/>
<dbReference type="EMBL" id="CACRXK020014291">
    <property type="protein sequence ID" value="CAB4026591.1"/>
    <property type="molecule type" value="Genomic_DNA"/>
</dbReference>
<sequence length="360" mass="40230">MGISNGHLFIPMSHRGGLSCLVYKICRCDSYSIKRHDERRHVGETDTVPFYTVGMEIARDNIIKHETQKIEKLASVSTSSKEGKSTNSKNSDTADTTIIPTITIADNANANIHAGSSLSQIETESEITKSEDPCDVTGPENLHKSVYEMITTKSKQSTLNFAAKANKAEVPKSDLSLESKIDNLVREFQDFKLSIGKKINVGLNERQKPSVLSSISAKTVHEMSELVTSWPDIKNIIEMTDKCKEIQFFGGGSGDLSVLRCKTCFDYLTSCNDKSQKTQNNDIVKTAKKGVFRKLEYGVVFNANKSDMLLKGGAQEWYYLKNTVKQHITCASSQVHFEALQYADRLKKRRHRVTTVTENL</sequence>
<feature type="compositionally biased region" description="Polar residues" evidence="1">
    <location>
        <begin position="75"/>
        <end position="91"/>
    </location>
</feature>